<dbReference type="AlphaFoldDB" id="A0A1L9RJU7"/>
<feature type="domain" description="Heterokaryon incompatibility" evidence="1">
    <location>
        <begin position="77"/>
        <end position="221"/>
    </location>
</feature>
<accession>A0A1L9RJU7</accession>
<reference evidence="3" key="1">
    <citation type="journal article" date="2017" name="Genome Biol.">
        <title>Comparative genomics reveals high biological diversity and specific adaptations in the industrially and medically important fungal genus Aspergillus.</title>
        <authorList>
            <person name="de Vries R.P."/>
            <person name="Riley R."/>
            <person name="Wiebenga A."/>
            <person name="Aguilar-Osorio G."/>
            <person name="Amillis S."/>
            <person name="Uchima C.A."/>
            <person name="Anderluh G."/>
            <person name="Asadollahi M."/>
            <person name="Askin M."/>
            <person name="Barry K."/>
            <person name="Battaglia E."/>
            <person name="Bayram O."/>
            <person name="Benocci T."/>
            <person name="Braus-Stromeyer S.A."/>
            <person name="Caldana C."/>
            <person name="Canovas D."/>
            <person name="Cerqueira G.C."/>
            <person name="Chen F."/>
            <person name="Chen W."/>
            <person name="Choi C."/>
            <person name="Clum A."/>
            <person name="Dos Santos R.A."/>
            <person name="Damasio A.R."/>
            <person name="Diallinas G."/>
            <person name="Emri T."/>
            <person name="Fekete E."/>
            <person name="Flipphi M."/>
            <person name="Freyberg S."/>
            <person name="Gallo A."/>
            <person name="Gournas C."/>
            <person name="Habgood R."/>
            <person name="Hainaut M."/>
            <person name="Harispe M.L."/>
            <person name="Henrissat B."/>
            <person name="Hilden K.S."/>
            <person name="Hope R."/>
            <person name="Hossain A."/>
            <person name="Karabika E."/>
            <person name="Karaffa L."/>
            <person name="Karanyi Z."/>
            <person name="Krasevec N."/>
            <person name="Kuo A."/>
            <person name="Kusch H."/>
            <person name="LaButti K."/>
            <person name="Lagendijk E.L."/>
            <person name="Lapidus A."/>
            <person name="Levasseur A."/>
            <person name="Lindquist E."/>
            <person name="Lipzen A."/>
            <person name="Logrieco A.F."/>
            <person name="MacCabe A."/>
            <person name="Maekelae M.R."/>
            <person name="Malavazi I."/>
            <person name="Melin P."/>
            <person name="Meyer V."/>
            <person name="Mielnichuk N."/>
            <person name="Miskei M."/>
            <person name="Molnar A.P."/>
            <person name="Mule G."/>
            <person name="Ngan C.Y."/>
            <person name="Orejas M."/>
            <person name="Orosz E."/>
            <person name="Ouedraogo J.P."/>
            <person name="Overkamp K.M."/>
            <person name="Park H.-S."/>
            <person name="Perrone G."/>
            <person name="Piumi F."/>
            <person name="Punt P.J."/>
            <person name="Ram A.F."/>
            <person name="Ramon A."/>
            <person name="Rauscher S."/>
            <person name="Record E."/>
            <person name="Riano-Pachon D.M."/>
            <person name="Robert V."/>
            <person name="Roehrig J."/>
            <person name="Ruller R."/>
            <person name="Salamov A."/>
            <person name="Salih N.S."/>
            <person name="Samson R.A."/>
            <person name="Sandor E."/>
            <person name="Sanguinetti M."/>
            <person name="Schuetze T."/>
            <person name="Sepcic K."/>
            <person name="Shelest E."/>
            <person name="Sherlock G."/>
            <person name="Sophianopoulou V."/>
            <person name="Squina F.M."/>
            <person name="Sun H."/>
            <person name="Susca A."/>
            <person name="Todd R.B."/>
            <person name="Tsang A."/>
            <person name="Unkles S.E."/>
            <person name="van de Wiele N."/>
            <person name="van Rossen-Uffink D."/>
            <person name="Oliveira J.V."/>
            <person name="Vesth T.C."/>
            <person name="Visser J."/>
            <person name="Yu J.-H."/>
            <person name="Zhou M."/>
            <person name="Andersen M.R."/>
            <person name="Archer D.B."/>
            <person name="Baker S.E."/>
            <person name="Benoit I."/>
            <person name="Brakhage A.A."/>
            <person name="Braus G.H."/>
            <person name="Fischer R."/>
            <person name="Frisvad J.C."/>
            <person name="Goldman G.H."/>
            <person name="Houbraken J."/>
            <person name="Oakley B."/>
            <person name="Pocsi I."/>
            <person name="Scazzocchio C."/>
            <person name="Seiboth B."/>
            <person name="vanKuyk P.A."/>
            <person name="Wortman J."/>
            <person name="Dyer P.S."/>
            <person name="Grigoriev I.V."/>
        </authorList>
    </citation>
    <scope>NUCLEOTIDE SEQUENCE [LARGE SCALE GENOMIC DNA]</scope>
    <source>
        <strain evidence="3">DTO 134E9</strain>
    </source>
</reference>
<dbReference type="Pfam" id="PF06985">
    <property type="entry name" value="HET"/>
    <property type="match status" value="1"/>
</dbReference>
<dbReference type="GeneID" id="63748890"/>
<sequence>MSIFDFDVLKNVRPEERYLLKSKPEPEPEVNWKIVSSWLHECRSNHEHLVYANQVTNFRIIDTVRGCVVMAPASCEYAALSYVWGKATENDMAATTATINKLEADGFLFQHPQPMTIQDAITACGKLGIRYLWIDRLCIIQDSEEKLAQINAMDAIYSRSTVTLVTLAGTDANHGLPGVSKKRYKWPVLQTHRLGIAKSRVTYNDALAYSKWNTRGWTFQEAILSPRLLCFSDYGVFFECCHDSDTENEIESLHPDATDTYSTFSDEAAHSVHSDVTDLVADYTGRYLTYGTDILHAISGVLNAKCGPYHHFGLSLHGIDFNKMICWGKPHGWTPRVQPRDGIFPSWSWCSEEGDVVYWLTSEQIAAPFALWALVATESEGHPLRIFQYENRDGWRSWDDYCAQGGALAMLYAWREGCYPGKLPPALNLHGTWTQIRDHLVSAMSFYDLCKAAHGLGDDRTNRYFPSSAISLASQSGRLLLYTQFIRLPLSILDEDREFEFWLFNAEGHRIVFVEASYANVARLEEISLLEPSPDIHVIAMSLGFVEHYPRYRFVKHSIYSHDSNGRRLTWDTDQRKFRGYVTGNQYVYAFVVNVMLVEIKDGICKRVGIGEVYLSRWIKEKPEFGTFVLE</sequence>
<dbReference type="PANTHER" id="PTHR33112:SF16">
    <property type="entry name" value="HETEROKARYON INCOMPATIBILITY DOMAIN-CONTAINING PROTEIN"/>
    <property type="match status" value="1"/>
</dbReference>
<dbReference type="InterPro" id="IPR010730">
    <property type="entry name" value="HET"/>
</dbReference>
<dbReference type="EMBL" id="KV878212">
    <property type="protein sequence ID" value="OJJ35117.1"/>
    <property type="molecule type" value="Genomic_DNA"/>
</dbReference>
<dbReference type="OrthoDB" id="2958217at2759"/>
<gene>
    <name evidence="2" type="ORF">ASPWEDRAFT_27790</name>
</gene>
<dbReference type="PANTHER" id="PTHR33112">
    <property type="entry name" value="DOMAIN PROTEIN, PUTATIVE-RELATED"/>
    <property type="match status" value="1"/>
</dbReference>
<evidence type="ECO:0000313" key="3">
    <source>
        <dbReference type="Proteomes" id="UP000184383"/>
    </source>
</evidence>
<evidence type="ECO:0000259" key="1">
    <source>
        <dbReference type="Pfam" id="PF06985"/>
    </source>
</evidence>
<dbReference type="STRING" id="1073089.A0A1L9RJU7"/>
<name>A0A1L9RJU7_ASPWE</name>
<evidence type="ECO:0000313" key="2">
    <source>
        <dbReference type="EMBL" id="OJJ35117.1"/>
    </source>
</evidence>
<protein>
    <recommendedName>
        <fullName evidence="1">Heterokaryon incompatibility domain-containing protein</fullName>
    </recommendedName>
</protein>
<keyword evidence="3" id="KW-1185">Reference proteome</keyword>
<dbReference type="VEuPathDB" id="FungiDB:ASPWEDRAFT_27790"/>
<organism evidence="2 3">
    <name type="scientific">Aspergillus wentii DTO 134E9</name>
    <dbReference type="NCBI Taxonomy" id="1073089"/>
    <lineage>
        <taxon>Eukaryota</taxon>
        <taxon>Fungi</taxon>
        <taxon>Dikarya</taxon>
        <taxon>Ascomycota</taxon>
        <taxon>Pezizomycotina</taxon>
        <taxon>Eurotiomycetes</taxon>
        <taxon>Eurotiomycetidae</taxon>
        <taxon>Eurotiales</taxon>
        <taxon>Aspergillaceae</taxon>
        <taxon>Aspergillus</taxon>
        <taxon>Aspergillus subgen. Cremei</taxon>
    </lineage>
</organism>
<proteinExistence type="predicted"/>
<dbReference type="Proteomes" id="UP000184383">
    <property type="component" value="Unassembled WGS sequence"/>
</dbReference>
<dbReference type="RefSeq" id="XP_040688793.1">
    <property type="nucleotide sequence ID" value="XM_040833042.1"/>
</dbReference>